<reference evidence="3" key="1">
    <citation type="journal article" date="2011" name="Genome Res.">
        <title>Phylogeny-wide analysis of social amoeba genomes highlights ancient origins for complex intercellular communication.</title>
        <authorList>
            <person name="Heidel A.J."/>
            <person name="Lawal H.M."/>
            <person name="Felder M."/>
            <person name="Schilde C."/>
            <person name="Helps N.R."/>
            <person name="Tunggal B."/>
            <person name="Rivero F."/>
            <person name="John U."/>
            <person name="Schleicher M."/>
            <person name="Eichinger L."/>
            <person name="Platzer M."/>
            <person name="Noegel A.A."/>
            <person name="Schaap P."/>
            <person name="Gloeckner G."/>
        </authorList>
    </citation>
    <scope>NUCLEOTIDE SEQUENCE [LARGE SCALE GENOMIC DNA]</scope>
    <source>
        <strain evidence="3">SH3</strain>
    </source>
</reference>
<dbReference type="PANTHER" id="PTHR21325">
    <property type="entry name" value="PHOSPHOLIPASE B, PLB1"/>
    <property type="match status" value="1"/>
</dbReference>
<dbReference type="AlphaFoldDB" id="F4QB75"/>
<accession>F4QB75</accession>
<dbReference type="GeneID" id="14866895"/>
<evidence type="ECO:0000313" key="2">
    <source>
        <dbReference type="EMBL" id="EGG14847.1"/>
    </source>
</evidence>
<keyword evidence="3" id="KW-1185">Reference proteome</keyword>
<protein>
    <submittedName>
        <fullName evidence="2">Phospholamban</fullName>
    </submittedName>
</protein>
<dbReference type="InterPro" id="IPR038885">
    <property type="entry name" value="PLB1"/>
</dbReference>
<evidence type="ECO:0000313" key="3">
    <source>
        <dbReference type="Proteomes" id="UP000007797"/>
    </source>
</evidence>
<dbReference type="Proteomes" id="UP000007797">
    <property type="component" value="Unassembled WGS sequence"/>
</dbReference>
<keyword evidence="1" id="KW-0472">Membrane</keyword>
<dbReference type="SUPFAM" id="SSF52266">
    <property type="entry name" value="SGNH hydrolase"/>
    <property type="match status" value="1"/>
</dbReference>
<dbReference type="KEGG" id="dfa:DFA_10720"/>
<dbReference type="PANTHER" id="PTHR21325:SF31">
    <property type="entry name" value="GH22081P-RELATED"/>
    <property type="match status" value="1"/>
</dbReference>
<dbReference type="GO" id="GO:0006644">
    <property type="term" value="P:phospholipid metabolic process"/>
    <property type="evidence" value="ECO:0007669"/>
    <property type="project" value="TreeGrafter"/>
</dbReference>
<sequence length="416" mass="46717">MYVESRVKDEKVEWNLLQCVKSNVLKVSKIIFEMMKVIFVFLIIVISLIGGVFPNQEQAEQVEDTDGWFSPSTPAPVDYSLSCPVLKKSTYYPNDIYSVRPVDIKVVLAVGDSLSAAFGLTYHGFGSYVGESRGKSWSIGGDPKTPSIPNFLAAIGANTTGQSFGRSLPLLHFFPTSMREIARSPDTCHKLNGAMSTAILNDVPEQIEYLADYIDEIKPTVDIIRDWKLLNYYIGNNDICDSCEGKNTSTVAFYKDNYYNSLLSMRKSFPRMIVNVILIPNHISEIANMGKGEMCSVMRDKIMRSCTCALSDDGKKVMDQRSKDLNQVILKAVNDINEDSKTKNIQFRAVVQPFLTETHVKRNFVSEFDCFHFNEYGGRLAAVGLWNNMMQTTKSDSINEFDKPICPSESTYLVSV</sequence>
<dbReference type="InterPro" id="IPR001087">
    <property type="entry name" value="GDSL"/>
</dbReference>
<dbReference type="OrthoDB" id="10265800at2759"/>
<proteinExistence type="predicted"/>
<keyword evidence="1" id="KW-1133">Transmembrane helix</keyword>
<dbReference type="OMA" id="HRVGCHC"/>
<feature type="transmembrane region" description="Helical" evidence="1">
    <location>
        <begin position="30"/>
        <end position="53"/>
    </location>
</feature>
<gene>
    <name evidence="2" type="ORF">DFA_10720</name>
</gene>
<name>F4QB75_CACFS</name>
<keyword evidence="1" id="KW-0812">Transmembrane</keyword>
<evidence type="ECO:0000256" key="1">
    <source>
        <dbReference type="SAM" id="Phobius"/>
    </source>
</evidence>
<dbReference type="RefSeq" id="XP_004351363.1">
    <property type="nucleotide sequence ID" value="XM_004351311.1"/>
</dbReference>
<organism evidence="2 3">
    <name type="scientific">Cavenderia fasciculata</name>
    <name type="common">Slime mold</name>
    <name type="synonym">Dictyostelium fasciculatum</name>
    <dbReference type="NCBI Taxonomy" id="261658"/>
    <lineage>
        <taxon>Eukaryota</taxon>
        <taxon>Amoebozoa</taxon>
        <taxon>Evosea</taxon>
        <taxon>Eumycetozoa</taxon>
        <taxon>Dictyostelia</taxon>
        <taxon>Acytosteliales</taxon>
        <taxon>Cavenderiaceae</taxon>
        <taxon>Cavenderia</taxon>
    </lineage>
</organism>
<dbReference type="EMBL" id="GL883027">
    <property type="protein sequence ID" value="EGG14847.1"/>
    <property type="molecule type" value="Genomic_DNA"/>
</dbReference>
<dbReference type="GO" id="GO:0004620">
    <property type="term" value="F:phospholipase activity"/>
    <property type="evidence" value="ECO:0007669"/>
    <property type="project" value="InterPro"/>
</dbReference>
<dbReference type="Pfam" id="PF00657">
    <property type="entry name" value="Lipase_GDSL"/>
    <property type="match status" value="1"/>
</dbReference>